<dbReference type="Proteomes" id="UP001217089">
    <property type="component" value="Unassembled WGS sequence"/>
</dbReference>
<dbReference type="SMART" id="SM00034">
    <property type="entry name" value="CLECT"/>
    <property type="match status" value="1"/>
</dbReference>
<dbReference type="EMBL" id="JARBDR010000141">
    <property type="protein sequence ID" value="KAJ8320950.1"/>
    <property type="molecule type" value="Genomic_DNA"/>
</dbReference>
<dbReference type="InterPro" id="IPR016186">
    <property type="entry name" value="C-type_lectin-like/link_sf"/>
</dbReference>
<dbReference type="Gene3D" id="3.10.100.10">
    <property type="entry name" value="Mannose-Binding Protein A, subunit A"/>
    <property type="match status" value="1"/>
</dbReference>
<accession>A0ABQ9FXG0</accession>
<dbReference type="SUPFAM" id="SSF56436">
    <property type="entry name" value="C-type lectin-like"/>
    <property type="match status" value="1"/>
</dbReference>
<dbReference type="Pfam" id="PF00059">
    <property type="entry name" value="Lectin_C"/>
    <property type="match status" value="1"/>
</dbReference>
<proteinExistence type="predicted"/>
<dbReference type="InterPro" id="IPR001304">
    <property type="entry name" value="C-type_lectin-like"/>
</dbReference>
<evidence type="ECO:0000313" key="2">
    <source>
        <dbReference type="EMBL" id="KAJ8320950.1"/>
    </source>
</evidence>
<organism evidence="2 3">
    <name type="scientific">Tegillarca granosa</name>
    <name type="common">Malaysian cockle</name>
    <name type="synonym">Anadara granosa</name>
    <dbReference type="NCBI Taxonomy" id="220873"/>
    <lineage>
        <taxon>Eukaryota</taxon>
        <taxon>Metazoa</taxon>
        <taxon>Spiralia</taxon>
        <taxon>Lophotrochozoa</taxon>
        <taxon>Mollusca</taxon>
        <taxon>Bivalvia</taxon>
        <taxon>Autobranchia</taxon>
        <taxon>Pteriomorphia</taxon>
        <taxon>Arcoida</taxon>
        <taxon>Arcoidea</taxon>
        <taxon>Arcidae</taxon>
        <taxon>Tegillarca</taxon>
    </lineage>
</organism>
<dbReference type="InterPro" id="IPR016187">
    <property type="entry name" value="CTDL_fold"/>
</dbReference>
<evidence type="ECO:0000259" key="1">
    <source>
        <dbReference type="PROSITE" id="PS50041"/>
    </source>
</evidence>
<sequence>MKTFENHCYEFIIHRRENWEHAREDCKIKGGNLLSIHSIQEQNFIMSSLSSLNFLGKGVWLGLNDKVTEKTFVWDSGEPVDFEYWAKEEPGNIVNILPVHHEEDCVLLKPNDSGHWYDYPCDGILLVLPEHDAWVCKYDMSPVPTPNTMVNGTGTPKLIG</sequence>
<evidence type="ECO:0000313" key="3">
    <source>
        <dbReference type="Proteomes" id="UP001217089"/>
    </source>
</evidence>
<keyword evidence="3" id="KW-1185">Reference proteome</keyword>
<name>A0ABQ9FXG0_TEGGR</name>
<feature type="domain" description="C-type lectin" evidence="1">
    <location>
        <begin position="4"/>
        <end position="122"/>
    </location>
</feature>
<dbReference type="PANTHER" id="PTHR22803">
    <property type="entry name" value="MANNOSE, PHOSPHOLIPASE, LECTIN RECEPTOR RELATED"/>
    <property type="match status" value="1"/>
</dbReference>
<dbReference type="InterPro" id="IPR050111">
    <property type="entry name" value="C-type_lectin/snaclec_domain"/>
</dbReference>
<comment type="caution">
    <text evidence="2">The sequence shown here is derived from an EMBL/GenBank/DDBJ whole genome shotgun (WGS) entry which is preliminary data.</text>
</comment>
<gene>
    <name evidence="2" type="ORF">KUTeg_002537</name>
</gene>
<protein>
    <recommendedName>
        <fullName evidence="1">C-type lectin domain-containing protein</fullName>
    </recommendedName>
</protein>
<dbReference type="CDD" id="cd00037">
    <property type="entry name" value="CLECT"/>
    <property type="match status" value="1"/>
</dbReference>
<reference evidence="2 3" key="1">
    <citation type="submission" date="2022-12" db="EMBL/GenBank/DDBJ databases">
        <title>Chromosome-level genome of Tegillarca granosa.</title>
        <authorList>
            <person name="Kim J."/>
        </authorList>
    </citation>
    <scope>NUCLEOTIDE SEQUENCE [LARGE SCALE GENOMIC DNA]</scope>
    <source>
        <strain evidence="2">Teg-2019</strain>
        <tissue evidence="2">Adductor muscle</tissue>
    </source>
</reference>
<dbReference type="PROSITE" id="PS50041">
    <property type="entry name" value="C_TYPE_LECTIN_2"/>
    <property type="match status" value="1"/>
</dbReference>